<organism evidence="2 3">
    <name type="scientific">Streptomyces silvisoli</name>
    <dbReference type="NCBI Taxonomy" id="3034235"/>
    <lineage>
        <taxon>Bacteria</taxon>
        <taxon>Bacillati</taxon>
        <taxon>Actinomycetota</taxon>
        <taxon>Actinomycetes</taxon>
        <taxon>Kitasatosporales</taxon>
        <taxon>Streptomycetaceae</taxon>
        <taxon>Streptomyces</taxon>
    </lineage>
</organism>
<dbReference type="RefSeq" id="WP_276094846.1">
    <property type="nucleotide sequence ID" value="NZ_JARJBC010000013.1"/>
</dbReference>
<feature type="region of interest" description="Disordered" evidence="1">
    <location>
        <begin position="205"/>
        <end position="268"/>
    </location>
</feature>
<keyword evidence="3" id="KW-1185">Reference proteome</keyword>
<sequence length="302" mass="31227">MSAQPVDLAQRIGAFITGFPVTGGYRVPDRAEREALAAGVLEVLDGRPDAARGRLATIGYTVRTLRRAGGDLAELCEPSWTGRGWGRVYVDVTRPARWSVQAPHPRSDLRTGRLAAEVFDRAPGGVLVLAGALRTAGEGDCADVAHRADSAFDAVCEALVARGLPAIQVHGFADASAPGHDVVVSPGPAPPGDAVRKAARLLDGQGVPGVPGVEGALRRPGGHDERAGQAGGRARGAVRARGEQLHGAARSGGPRPDRGRAGRGGSRMAATVRLTSRQVVVRRESAVAAEELCTVNATVPGR</sequence>
<evidence type="ECO:0000313" key="2">
    <source>
        <dbReference type="EMBL" id="MDF3291672.1"/>
    </source>
</evidence>
<proteinExistence type="predicted"/>
<accession>A0ABT5ZPB4</accession>
<dbReference type="EMBL" id="JARJBC010000013">
    <property type="protein sequence ID" value="MDF3291672.1"/>
    <property type="molecule type" value="Genomic_DNA"/>
</dbReference>
<evidence type="ECO:0000256" key="1">
    <source>
        <dbReference type="SAM" id="MobiDB-lite"/>
    </source>
</evidence>
<name>A0ABT5ZPB4_9ACTN</name>
<protein>
    <submittedName>
        <fullName evidence="2">Uncharacterized protein</fullName>
    </submittedName>
</protein>
<dbReference type="Proteomes" id="UP001216579">
    <property type="component" value="Unassembled WGS sequence"/>
</dbReference>
<reference evidence="2 3" key="1">
    <citation type="submission" date="2023-03" db="EMBL/GenBank/DDBJ databases">
        <title>Draft genome sequence of Streptomyces sp. RB6PN23 isolated from peat swamp forest in Thailand.</title>
        <authorList>
            <person name="Klaysubun C."/>
            <person name="Duangmal K."/>
        </authorList>
    </citation>
    <scope>NUCLEOTIDE SEQUENCE [LARGE SCALE GENOMIC DNA]</scope>
    <source>
        <strain evidence="2 3">RB6PN23</strain>
    </source>
</reference>
<comment type="caution">
    <text evidence="2">The sequence shown here is derived from an EMBL/GenBank/DDBJ whole genome shotgun (WGS) entry which is preliminary data.</text>
</comment>
<gene>
    <name evidence="2" type="ORF">P3G67_21070</name>
</gene>
<evidence type="ECO:0000313" key="3">
    <source>
        <dbReference type="Proteomes" id="UP001216579"/>
    </source>
</evidence>